<gene>
    <name evidence="1" type="ORF">MVEN_00730400</name>
</gene>
<sequence length="110" mass="12437">MFHAETQRTPPVRLDRLAVSKCWDFRQAFAEISALSKGQEDNVLKRKGDMRVGTVKRRCVKRWTELKLSYYILISRTSISDALVPPELENSLNFCPLGSSTAKKGECCSA</sequence>
<name>A0A8H7D5F8_9AGAR</name>
<proteinExistence type="predicted"/>
<dbReference type="Proteomes" id="UP000620124">
    <property type="component" value="Unassembled WGS sequence"/>
</dbReference>
<evidence type="ECO:0000313" key="1">
    <source>
        <dbReference type="EMBL" id="KAF7360027.1"/>
    </source>
</evidence>
<organism evidence="1 2">
    <name type="scientific">Mycena venus</name>
    <dbReference type="NCBI Taxonomy" id="2733690"/>
    <lineage>
        <taxon>Eukaryota</taxon>
        <taxon>Fungi</taxon>
        <taxon>Dikarya</taxon>
        <taxon>Basidiomycota</taxon>
        <taxon>Agaricomycotina</taxon>
        <taxon>Agaricomycetes</taxon>
        <taxon>Agaricomycetidae</taxon>
        <taxon>Agaricales</taxon>
        <taxon>Marasmiineae</taxon>
        <taxon>Mycenaceae</taxon>
        <taxon>Mycena</taxon>
    </lineage>
</organism>
<dbReference type="EMBL" id="JACAZI010000005">
    <property type="protein sequence ID" value="KAF7360027.1"/>
    <property type="molecule type" value="Genomic_DNA"/>
</dbReference>
<accession>A0A8H7D5F8</accession>
<keyword evidence="2" id="KW-1185">Reference proteome</keyword>
<reference evidence="1" key="1">
    <citation type="submission" date="2020-05" db="EMBL/GenBank/DDBJ databases">
        <title>Mycena genomes resolve the evolution of fungal bioluminescence.</title>
        <authorList>
            <person name="Tsai I.J."/>
        </authorList>
    </citation>
    <scope>NUCLEOTIDE SEQUENCE</scope>
    <source>
        <strain evidence="1">CCC161011</strain>
    </source>
</reference>
<comment type="caution">
    <text evidence="1">The sequence shown here is derived from an EMBL/GenBank/DDBJ whole genome shotgun (WGS) entry which is preliminary data.</text>
</comment>
<evidence type="ECO:0000313" key="2">
    <source>
        <dbReference type="Proteomes" id="UP000620124"/>
    </source>
</evidence>
<dbReference type="AlphaFoldDB" id="A0A8H7D5F8"/>
<protein>
    <submittedName>
        <fullName evidence="1">Uncharacterized protein</fullName>
    </submittedName>
</protein>